<evidence type="ECO:0000313" key="3">
    <source>
        <dbReference type="EMBL" id="MBB3209889.1"/>
    </source>
</evidence>
<feature type="compositionally biased region" description="Basic and acidic residues" evidence="1">
    <location>
        <begin position="437"/>
        <end position="447"/>
    </location>
</feature>
<feature type="compositionally biased region" description="Low complexity" evidence="1">
    <location>
        <begin position="410"/>
        <end position="419"/>
    </location>
</feature>
<dbReference type="AlphaFoldDB" id="A0A7W5H8Z4"/>
<evidence type="ECO:0000256" key="2">
    <source>
        <dbReference type="SAM" id="SignalP"/>
    </source>
</evidence>
<dbReference type="Proteomes" id="UP000536179">
    <property type="component" value="Unassembled WGS sequence"/>
</dbReference>
<feature type="compositionally biased region" description="Basic and acidic residues" evidence="1">
    <location>
        <begin position="500"/>
        <end position="521"/>
    </location>
</feature>
<feature type="chain" id="PRO_5031316333" evidence="2">
    <location>
        <begin position="43"/>
        <end position="658"/>
    </location>
</feature>
<feature type="compositionally biased region" description="Polar residues" evidence="1">
    <location>
        <begin position="376"/>
        <end position="392"/>
    </location>
</feature>
<feature type="compositionally biased region" description="Low complexity" evidence="1">
    <location>
        <begin position="349"/>
        <end position="375"/>
    </location>
</feature>
<feature type="compositionally biased region" description="Polar residues" evidence="1">
    <location>
        <begin position="624"/>
        <end position="651"/>
    </location>
</feature>
<dbReference type="RefSeq" id="WP_246421017.1">
    <property type="nucleotide sequence ID" value="NZ_JACHXU010000028.1"/>
</dbReference>
<feature type="compositionally biased region" description="Acidic residues" evidence="1">
    <location>
        <begin position="474"/>
        <end position="484"/>
    </location>
</feature>
<feature type="region of interest" description="Disordered" evidence="1">
    <location>
        <begin position="306"/>
        <end position="658"/>
    </location>
</feature>
<reference evidence="3 4" key="1">
    <citation type="submission" date="2020-08" db="EMBL/GenBank/DDBJ databases">
        <title>Genomic Encyclopedia of Type Strains, Phase III (KMG-III): the genomes of soil and plant-associated and newly described type strains.</title>
        <authorList>
            <person name="Whitman W."/>
        </authorList>
    </citation>
    <scope>NUCLEOTIDE SEQUENCE [LARGE SCALE GENOMIC DNA]</scope>
    <source>
        <strain evidence="3 4">CECT 8075</strain>
    </source>
</reference>
<dbReference type="EMBL" id="JACHXU010000028">
    <property type="protein sequence ID" value="MBB3209889.1"/>
    <property type="molecule type" value="Genomic_DNA"/>
</dbReference>
<evidence type="ECO:0000313" key="4">
    <source>
        <dbReference type="Proteomes" id="UP000536179"/>
    </source>
</evidence>
<feature type="compositionally biased region" description="Basic and acidic residues" evidence="1">
    <location>
        <begin position="553"/>
        <end position="567"/>
    </location>
</feature>
<protein>
    <submittedName>
        <fullName evidence="3">Uncharacterized protein</fullName>
    </submittedName>
</protein>
<evidence type="ECO:0000256" key="1">
    <source>
        <dbReference type="SAM" id="MobiDB-lite"/>
    </source>
</evidence>
<feature type="compositionally biased region" description="Low complexity" evidence="1">
    <location>
        <begin position="458"/>
        <end position="472"/>
    </location>
</feature>
<gene>
    <name evidence="3" type="ORF">FHS27_005734</name>
</gene>
<keyword evidence="2" id="KW-0732">Signal</keyword>
<feature type="compositionally biased region" description="Low complexity" evidence="1">
    <location>
        <begin position="306"/>
        <end position="331"/>
    </location>
</feature>
<keyword evidence="4" id="KW-1185">Reference proteome</keyword>
<sequence length="658" mass="70044">MPARLIRTNPARTHSARKHPARRVLFAMIATAAVTAAPSASACCLTDWLYGRQPAYALAPPVPVSTIPITPGTPTVSPYAAGYTPYTAGYTPIVTAAPNTTSLPLAGTSIYAPSSPYAVQRPAYGAVPLDNPSVYTGQPVISGYRGAATAGNSFYGTGNVYPNNYASASPSVVNQPVTSYRADMGSTVALPIERTYPTPIRSGLARFFNSFLGTGYRTSYYTAPITYYRPATTVDPVTGTTVTVQQPCTSTVQQLQRTPYATLQPAPYAGAAPITGSSCGVDPVSGIDPCSAQSYGPSGSLYGASPIPSTLPPSNLSPSTLSPGMTSPGSVGPIGGSGDLQPVSPPTLPSTSTYSGRPSYSMEPSYSEPSSSYPSTNLQPLTGSSPSYQPSFESEDSEPFPAPSLQSARPASPDAYSDSKSADDAYRQGYEAGRAALQKEAEAKRDSVYTPYGANQESYNDSNGYGNSNNYDQSDADQGADESTPESYNQLMPPANTRPSTEETNQRSRWEIERDQQDLRELTTGVQRPNVDRRYATGSGTSAPRVRPIPAPEDYRNPFDTTERLKAPDLLPALPPPTTQFNQGVDRSSGYSGTQRLSVPVREASVQGPQDRVPTRSYTERRQPVSTQRPAAPTGSANDWQSKVRSQSQESGWYVKDR</sequence>
<name>A0A7W5H8Z4_9BACT</name>
<feature type="compositionally biased region" description="Polar residues" evidence="1">
    <location>
        <begin position="579"/>
        <end position="597"/>
    </location>
</feature>
<accession>A0A7W5H8Z4</accession>
<comment type="caution">
    <text evidence="3">The sequence shown here is derived from an EMBL/GenBank/DDBJ whole genome shotgun (WGS) entry which is preliminary data.</text>
</comment>
<organism evidence="3 4">
    <name type="scientific">Aporhodopirellula rubra</name>
    <dbReference type="NCBI Taxonomy" id="980271"/>
    <lineage>
        <taxon>Bacteria</taxon>
        <taxon>Pseudomonadati</taxon>
        <taxon>Planctomycetota</taxon>
        <taxon>Planctomycetia</taxon>
        <taxon>Pirellulales</taxon>
        <taxon>Pirellulaceae</taxon>
        <taxon>Aporhodopirellula</taxon>
    </lineage>
</organism>
<proteinExistence type="predicted"/>
<feature type="signal peptide" evidence="2">
    <location>
        <begin position="1"/>
        <end position="42"/>
    </location>
</feature>